<evidence type="ECO:0000313" key="2">
    <source>
        <dbReference type="Proteomes" id="UP000176951"/>
    </source>
</evidence>
<sequence length="579" mass="59538">MTIMHKNNIIRNLLLFSLPVVIYFVFAGAEKVYATHYSCTYTMPSCGTCPSASDAGCPYASTGKSAEFCDGLWRSYYAISWSLATRQCEPLIGEYWCSYDDSHTTEQFAYCGSGNCPASHNLWNTTGKKVCTTSTTYDEECRGQLSCQVSGSTTSCVIGSQVVRQCTSSTCPNGGTCSPACGPGDTSGCGVATCSAARYACSGTSCVIDSSGPYTTSTCDGKCTASCTNGEDRCTGCNTYEVCESNKWVAKTCPTAGTYCKTISSTDASCQAPTCGNGTCECVETAASCPADCGGSPPPPPSTSNDYGCDSTGAICVFKGAGLGSYGAGCNGACSGGTPPPVVSNPPPPPDPPKPPMVITDLPTGFTPTATTFMGRTIPNGDASNTATAWFRWGTTNPASCASWVGGTNTASQPMGSGTDIVSFSQSVSTSVGTTYFYCAIASNSFGIAYGSVVSFRASSGLPPTVQTDAPTNVTGSSATLWGTANPNGNSTLGWFRYTDNARMPASGLCSDLNDSNSTKVALGGNKNIASDEFAAQNVTAVSNFISALLSSIGGTVADIITAISFPDFKIIPALSEII</sequence>
<comment type="caution">
    <text evidence="1">The sequence shown here is derived from an EMBL/GenBank/DDBJ whole genome shotgun (WGS) entry which is preliminary data.</text>
</comment>
<evidence type="ECO:0000313" key="1">
    <source>
        <dbReference type="EMBL" id="OHA50672.1"/>
    </source>
</evidence>
<accession>A0A1G2PSV5</accession>
<proteinExistence type="predicted"/>
<name>A0A1G2PSV5_9BACT</name>
<dbReference type="Proteomes" id="UP000176951">
    <property type="component" value="Unassembled WGS sequence"/>
</dbReference>
<reference evidence="1 2" key="1">
    <citation type="journal article" date="2016" name="Nat. Commun.">
        <title>Thousands of microbial genomes shed light on interconnected biogeochemical processes in an aquifer system.</title>
        <authorList>
            <person name="Anantharaman K."/>
            <person name="Brown C.T."/>
            <person name="Hug L.A."/>
            <person name="Sharon I."/>
            <person name="Castelle C.J."/>
            <person name="Probst A.J."/>
            <person name="Thomas B.C."/>
            <person name="Singh A."/>
            <person name="Wilkins M.J."/>
            <person name="Karaoz U."/>
            <person name="Brodie E.L."/>
            <person name="Williams K.H."/>
            <person name="Hubbard S.S."/>
            <person name="Banfield J.F."/>
        </authorList>
    </citation>
    <scope>NUCLEOTIDE SEQUENCE [LARGE SCALE GENOMIC DNA]</scope>
</reference>
<gene>
    <name evidence="1" type="ORF">A3A97_01990</name>
</gene>
<dbReference type="AlphaFoldDB" id="A0A1G2PSV5"/>
<organism evidence="1 2">
    <name type="scientific">Candidatus Terrybacteria bacterium RIFCSPLOWO2_01_FULL_40_23</name>
    <dbReference type="NCBI Taxonomy" id="1802366"/>
    <lineage>
        <taxon>Bacteria</taxon>
        <taxon>Candidatus Terryibacteriota</taxon>
    </lineage>
</organism>
<protein>
    <submittedName>
        <fullName evidence="1">Uncharacterized protein</fullName>
    </submittedName>
</protein>
<dbReference type="EMBL" id="MHSW01000031">
    <property type="protein sequence ID" value="OHA50672.1"/>
    <property type="molecule type" value="Genomic_DNA"/>
</dbReference>